<evidence type="ECO:0000259" key="4">
    <source>
        <dbReference type="PROSITE" id="PS51253"/>
    </source>
</evidence>
<dbReference type="InterPro" id="IPR050863">
    <property type="entry name" value="CenT-Element_Derived"/>
</dbReference>
<dbReference type="Gene3D" id="1.10.10.60">
    <property type="entry name" value="Homeodomain-like"/>
    <property type="match status" value="1"/>
</dbReference>
<dbReference type="PANTHER" id="PTHR19303">
    <property type="entry name" value="TRANSPOSON"/>
    <property type="match status" value="1"/>
</dbReference>
<dbReference type="EnsemblMetazoa" id="XM_050644016.1">
    <property type="protein sequence ID" value="XP_050499973.1"/>
    <property type="gene ID" value="LOC126880248"/>
</dbReference>
<dbReference type="PANTHER" id="PTHR19303:SF74">
    <property type="entry name" value="POGO TRANSPOSABLE ELEMENT WITH KRAB DOMAIN"/>
    <property type="match status" value="1"/>
</dbReference>
<evidence type="ECO:0000313" key="5">
    <source>
        <dbReference type="EnsemblMetazoa" id="XP_050499973.1"/>
    </source>
</evidence>
<keyword evidence="2" id="KW-0238">DNA-binding</keyword>
<evidence type="ECO:0000313" key="6">
    <source>
        <dbReference type="Proteomes" id="UP001652700"/>
    </source>
</evidence>
<accession>A0ABM5JPW0</accession>
<dbReference type="InterPro" id="IPR006600">
    <property type="entry name" value="HTH_CenpB_DNA-bd_dom"/>
</dbReference>
<dbReference type="PROSITE" id="PS51253">
    <property type="entry name" value="HTH_CENPB"/>
    <property type="match status" value="1"/>
</dbReference>
<dbReference type="InterPro" id="IPR007889">
    <property type="entry name" value="HTH_Psq"/>
</dbReference>
<evidence type="ECO:0000256" key="2">
    <source>
        <dbReference type="ARBA" id="ARBA00023125"/>
    </source>
</evidence>
<dbReference type="Gene3D" id="3.30.420.10">
    <property type="entry name" value="Ribonuclease H-like superfamily/Ribonuclease H"/>
    <property type="match status" value="1"/>
</dbReference>
<dbReference type="InterPro" id="IPR036397">
    <property type="entry name" value="RNaseH_sf"/>
</dbReference>
<evidence type="ECO:0000256" key="3">
    <source>
        <dbReference type="ARBA" id="ARBA00023242"/>
    </source>
</evidence>
<name>A0ABM5JPW0_DIAVI</name>
<dbReference type="InterPro" id="IPR009057">
    <property type="entry name" value="Homeodomain-like_sf"/>
</dbReference>
<comment type="subcellular location">
    <subcellularLocation>
        <location evidence="1">Nucleus</location>
    </subcellularLocation>
</comment>
<dbReference type="GeneID" id="126880248"/>
<keyword evidence="3" id="KW-0539">Nucleus</keyword>
<proteinExistence type="predicted"/>
<dbReference type="InterPro" id="IPR004875">
    <property type="entry name" value="DDE_SF_endonuclease_dom"/>
</dbReference>
<dbReference type="Pfam" id="PF05225">
    <property type="entry name" value="HTH_psq"/>
    <property type="match status" value="1"/>
</dbReference>
<organism evidence="5 6">
    <name type="scientific">Diabrotica virgifera virgifera</name>
    <name type="common">western corn rootworm</name>
    <dbReference type="NCBI Taxonomy" id="50390"/>
    <lineage>
        <taxon>Eukaryota</taxon>
        <taxon>Metazoa</taxon>
        <taxon>Ecdysozoa</taxon>
        <taxon>Arthropoda</taxon>
        <taxon>Hexapoda</taxon>
        <taxon>Insecta</taxon>
        <taxon>Pterygota</taxon>
        <taxon>Neoptera</taxon>
        <taxon>Endopterygota</taxon>
        <taxon>Coleoptera</taxon>
        <taxon>Polyphaga</taxon>
        <taxon>Cucujiformia</taxon>
        <taxon>Chrysomeloidea</taxon>
        <taxon>Chrysomelidae</taxon>
        <taxon>Galerucinae</taxon>
        <taxon>Diabroticina</taxon>
        <taxon>Diabroticites</taxon>
        <taxon>Diabrotica</taxon>
    </lineage>
</organism>
<dbReference type="Proteomes" id="UP001652700">
    <property type="component" value="Unplaced"/>
</dbReference>
<evidence type="ECO:0000256" key="1">
    <source>
        <dbReference type="ARBA" id="ARBA00004123"/>
    </source>
</evidence>
<dbReference type="Pfam" id="PF03221">
    <property type="entry name" value="HTH_Tnp_Tc5"/>
    <property type="match status" value="1"/>
</dbReference>
<feature type="domain" description="HTH CENPB-type" evidence="4">
    <location>
        <begin position="55"/>
        <end position="129"/>
    </location>
</feature>
<reference evidence="5" key="1">
    <citation type="submission" date="2025-05" db="UniProtKB">
        <authorList>
            <consortium name="EnsemblMetazoa"/>
        </authorList>
    </citation>
    <scope>IDENTIFICATION</scope>
</reference>
<dbReference type="SMART" id="SM00674">
    <property type="entry name" value="CENPB"/>
    <property type="match status" value="1"/>
</dbReference>
<dbReference type="SUPFAM" id="SSF46689">
    <property type="entry name" value="Homeodomain-like"/>
    <property type="match status" value="1"/>
</dbReference>
<sequence>MPPIKGQMFRYTEEAMEKAIEEVLCGKPVSTTAKKYGIPRVTLLYKSKGKTPRKRKMGPEPYLKEDQEKILVKWITHVSRAGFPIQQQQLMSSEVLMKELNKQNPLKDDKPGRTWFTGFLKRNPEISNRVAQNLTPTRSAVTKEDIQKWFREVYNYFRENNYEEILNDPNRVFNADESAFFLNPKGNKVLARKGDKTVYQQVNPDEKECLTVLAGCLTGNAAGKLAPPMVIFKYERIPKELALSVPEEWGIGRSESGWMTGATFYEFITNIFDKWLTLSKISRPVFLFIDGHSSHLTLHTSRFCAEHGIILVALHPNATQLLQPMDVAVFRSLKGGWKNAVHQWRIENQAFPVLRKIHFCPLLKKVLEERLMPSILKNGFRKCGLVPWDVGAIRFNNEKIDISKKIQEVQEMEQGKNFIEKHIDKENLALFKTSLEWNNDNEDLSRFHCYKNICIKYSLLEEEINNLKAKQGAKEPDDEDNIMDDATYIEDIPKDEDNPNVEGNTNGLRQIATLFMSTS</sequence>
<dbReference type="RefSeq" id="XP_050499973.1">
    <property type="nucleotide sequence ID" value="XM_050644016.1"/>
</dbReference>
<keyword evidence="6" id="KW-1185">Reference proteome</keyword>
<dbReference type="Pfam" id="PF03184">
    <property type="entry name" value="DDE_1"/>
    <property type="match status" value="1"/>
</dbReference>
<protein>
    <recommendedName>
        <fullName evidence="4">HTH CENPB-type domain-containing protein</fullName>
    </recommendedName>
</protein>